<name>A0A967AX43_9FLAO</name>
<evidence type="ECO:0000256" key="5">
    <source>
        <dbReference type="ARBA" id="ARBA00022645"/>
    </source>
</evidence>
<dbReference type="GO" id="GO:0008360">
    <property type="term" value="P:regulation of cell shape"/>
    <property type="evidence" value="ECO:0007669"/>
    <property type="project" value="UniProtKB-KW"/>
</dbReference>
<dbReference type="InterPro" id="IPR001460">
    <property type="entry name" value="PCN-bd_Tpept"/>
</dbReference>
<dbReference type="GO" id="GO:0009252">
    <property type="term" value="P:peptidoglycan biosynthetic process"/>
    <property type="evidence" value="ECO:0007669"/>
    <property type="project" value="UniProtKB-KW"/>
</dbReference>
<dbReference type="Gene3D" id="3.90.1310.10">
    <property type="entry name" value="Penicillin-binding protein 2a (Domain 2)"/>
    <property type="match status" value="1"/>
</dbReference>
<keyword evidence="12" id="KW-0472">Membrane</keyword>
<dbReference type="RefSeq" id="WP_152576002.1">
    <property type="nucleotide sequence ID" value="NZ_VIKU02000009.1"/>
</dbReference>
<keyword evidence="11" id="KW-1133">Transmembrane helix</keyword>
<evidence type="ECO:0000313" key="16">
    <source>
        <dbReference type="EMBL" id="NHF61509.1"/>
    </source>
</evidence>
<keyword evidence="6" id="KW-0645">Protease</keyword>
<feature type="domain" description="Penicillin-binding protein transpeptidase" evidence="14">
    <location>
        <begin position="247"/>
        <end position="576"/>
    </location>
</feature>
<dbReference type="PANTHER" id="PTHR30627:SF2">
    <property type="entry name" value="PEPTIDOGLYCAN D,D-TRANSPEPTIDASE MRDA"/>
    <property type="match status" value="1"/>
</dbReference>
<dbReference type="GO" id="GO:0006508">
    <property type="term" value="P:proteolysis"/>
    <property type="evidence" value="ECO:0007669"/>
    <property type="project" value="UniProtKB-KW"/>
</dbReference>
<evidence type="ECO:0000256" key="6">
    <source>
        <dbReference type="ARBA" id="ARBA00022670"/>
    </source>
</evidence>
<dbReference type="InterPro" id="IPR005311">
    <property type="entry name" value="PBP_dimer"/>
</dbReference>
<dbReference type="InterPro" id="IPR050515">
    <property type="entry name" value="Beta-lactam/transpept"/>
</dbReference>
<keyword evidence="10" id="KW-0573">Peptidoglycan synthesis</keyword>
<evidence type="ECO:0000256" key="3">
    <source>
        <dbReference type="ARBA" id="ARBA00022475"/>
    </source>
</evidence>
<dbReference type="NCBIfam" id="TIGR03423">
    <property type="entry name" value="pbp2_mrdA"/>
    <property type="match status" value="1"/>
</dbReference>
<dbReference type="EMBL" id="VIKU02000009">
    <property type="protein sequence ID" value="NHF61509.1"/>
    <property type="molecule type" value="Genomic_DNA"/>
</dbReference>
<dbReference type="AlphaFoldDB" id="A0A967AX43"/>
<evidence type="ECO:0000256" key="7">
    <source>
        <dbReference type="ARBA" id="ARBA00022692"/>
    </source>
</evidence>
<comment type="caution">
    <text evidence="16">The sequence shown here is derived from an EMBL/GenBank/DDBJ whole genome shotgun (WGS) entry which is preliminary data.</text>
</comment>
<dbReference type="PANTHER" id="PTHR30627">
    <property type="entry name" value="PEPTIDOGLYCAN D,D-TRANSPEPTIDASE"/>
    <property type="match status" value="1"/>
</dbReference>
<evidence type="ECO:0000256" key="9">
    <source>
        <dbReference type="ARBA" id="ARBA00022960"/>
    </source>
</evidence>
<organism evidence="16 17">
    <name type="scientific">Pelagihabitans pacificus</name>
    <dbReference type="NCBI Taxonomy" id="2696054"/>
    <lineage>
        <taxon>Bacteria</taxon>
        <taxon>Pseudomonadati</taxon>
        <taxon>Bacteroidota</taxon>
        <taxon>Flavobacteriia</taxon>
        <taxon>Flavobacteriales</taxon>
        <taxon>Flavobacteriaceae</taxon>
        <taxon>Pelagihabitans</taxon>
    </lineage>
</organism>
<keyword evidence="17" id="KW-1185">Reference proteome</keyword>
<gene>
    <name evidence="16" type="primary">mrdA</name>
    <name evidence="16" type="ORF">FK220_019305</name>
</gene>
<dbReference type="GO" id="GO:0009002">
    <property type="term" value="F:serine-type D-Ala-D-Ala carboxypeptidase activity"/>
    <property type="evidence" value="ECO:0007669"/>
    <property type="project" value="UniProtKB-EC"/>
</dbReference>
<keyword evidence="3" id="KW-1003">Cell membrane</keyword>
<evidence type="ECO:0000256" key="13">
    <source>
        <dbReference type="ARBA" id="ARBA00023316"/>
    </source>
</evidence>
<dbReference type="Gene3D" id="3.30.1390.30">
    <property type="entry name" value="Penicillin-binding protein 2a, domain 3"/>
    <property type="match status" value="1"/>
</dbReference>
<evidence type="ECO:0000256" key="10">
    <source>
        <dbReference type="ARBA" id="ARBA00022984"/>
    </source>
</evidence>
<evidence type="ECO:0000256" key="4">
    <source>
        <dbReference type="ARBA" id="ARBA00022519"/>
    </source>
</evidence>
<evidence type="ECO:0000313" key="17">
    <source>
        <dbReference type="Proteomes" id="UP000707206"/>
    </source>
</evidence>
<dbReference type="Pfam" id="PF00905">
    <property type="entry name" value="Transpeptidase"/>
    <property type="match status" value="1"/>
</dbReference>
<reference evidence="16" key="1">
    <citation type="submission" date="2019-07" db="EMBL/GenBank/DDBJ databases">
        <authorList>
            <person name="De-Chao Zhang Q."/>
        </authorList>
    </citation>
    <scope>NUCLEOTIDE SEQUENCE</scope>
    <source>
        <strain evidence="16">TP-CH-4</strain>
    </source>
</reference>
<dbReference type="SUPFAM" id="SSF56519">
    <property type="entry name" value="Penicillin binding protein dimerisation domain"/>
    <property type="match status" value="1"/>
</dbReference>
<dbReference type="InterPro" id="IPR012338">
    <property type="entry name" value="Beta-lactam/transpept-like"/>
</dbReference>
<dbReference type="GO" id="GO:0071972">
    <property type="term" value="F:peptidoglycan L,D-transpeptidase activity"/>
    <property type="evidence" value="ECO:0007669"/>
    <property type="project" value="TreeGrafter"/>
</dbReference>
<dbReference type="Gene3D" id="3.40.710.10">
    <property type="entry name" value="DD-peptidase/beta-lactamase superfamily"/>
    <property type="match status" value="1"/>
</dbReference>
<evidence type="ECO:0000256" key="1">
    <source>
        <dbReference type="ARBA" id="ARBA00004167"/>
    </source>
</evidence>
<proteinExistence type="predicted"/>
<dbReference type="Pfam" id="PF03717">
    <property type="entry name" value="PBP_dimer"/>
    <property type="match status" value="1"/>
</dbReference>
<keyword evidence="9" id="KW-0133">Cell shape</keyword>
<dbReference type="InterPro" id="IPR017790">
    <property type="entry name" value="Penicillin-binding_protein_2"/>
</dbReference>
<dbReference type="InterPro" id="IPR036138">
    <property type="entry name" value="PBP_dimer_sf"/>
</dbReference>
<sequence length="638" mass="72882">MKKLLLSSIIVIIGITFLGRLSYLQIFSFSPDQLLEDPAIKAIYDYPERGYIYDRNGKLLVGNDPAYDVMVIPREVKPLDTLEFCKLLGIDKEKFVKELKKARVYSPRLPSVFVPQLSKQDYARLQEKMRHYHGFYIQKRSLRYYDTPSAANVLGYISEVNERDIQKNPYYTQGELTGRTGVEKVYEDTLRGRKGVQYIQKDRFNRDIGKYKDGTLDVEPEQGKEIHITIDKELQEYGERLMHGKWGGIVAIEPSSGEILSMISGPTYDPSLLVGRKRSANYSKLHYDTISKPTFDRSILAEGSPGSPFKILNALVALQENAIQPTTTFQCYNGFYVGRTKRGCHCGGGMRNMHVGIYNSCNAYFAGTFRKIYEQYETTDEAHDVWEKHVKSFGLGNYLGSDLHTGRKGRIPSKEYYDKWYGDNRWSSSYIISNSIGQGEVAVTPIQLANMTAAIANRGHYYTPHLIKKVEGKDITVPDFVKPKHTTIDKRHFEPVIQGMADVYNKGTARWVQIPDISIAGKTGTVENFTKIDGVKTQLTDHSVFIAFAPVENPKIAIAVYIENGYYGARYGGHIASLMIEKYIKGKITRKDLENRMLERTLLHEYSKPYSGEEFKINEHDWSQHAKKPETELELFQR</sequence>
<dbReference type="GO" id="GO:0071555">
    <property type="term" value="P:cell wall organization"/>
    <property type="evidence" value="ECO:0007669"/>
    <property type="project" value="UniProtKB-KW"/>
</dbReference>
<dbReference type="GO" id="GO:0008658">
    <property type="term" value="F:penicillin binding"/>
    <property type="evidence" value="ECO:0007669"/>
    <property type="project" value="InterPro"/>
</dbReference>
<accession>A0A967AX43</accession>
<comment type="subcellular location">
    <subcellularLocation>
        <location evidence="2">Cell membrane</location>
    </subcellularLocation>
    <subcellularLocation>
        <location evidence="1">Membrane</location>
        <topology evidence="1">Single-pass membrane protein</topology>
    </subcellularLocation>
</comment>
<evidence type="ECO:0000256" key="11">
    <source>
        <dbReference type="ARBA" id="ARBA00022989"/>
    </source>
</evidence>
<dbReference type="SUPFAM" id="SSF56601">
    <property type="entry name" value="beta-lactamase/transpeptidase-like"/>
    <property type="match status" value="1"/>
</dbReference>
<evidence type="ECO:0000256" key="12">
    <source>
        <dbReference type="ARBA" id="ARBA00023136"/>
    </source>
</evidence>
<evidence type="ECO:0000256" key="8">
    <source>
        <dbReference type="ARBA" id="ARBA00022801"/>
    </source>
</evidence>
<protein>
    <submittedName>
        <fullName evidence="16">Penicillin-binding protein 2</fullName>
        <ecNumber evidence="16">3.4.16.4</ecNumber>
    </submittedName>
</protein>
<dbReference type="GO" id="GO:0005886">
    <property type="term" value="C:plasma membrane"/>
    <property type="evidence" value="ECO:0007669"/>
    <property type="project" value="UniProtKB-SubCell"/>
</dbReference>
<keyword evidence="13" id="KW-0961">Cell wall biogenesis/degradation</keyword>
<keyword evidence="4" id="KW-0997">Cell inner membrane</keyword>
<feature type="domain" description="Penicillin-binding protein dimerisation" evidence="15">
    <location>
        <begin position="46"/>
        <end position="209"/>
    </location>
</feature>
<keyword evidence="5 16" id="KW-0121">Carboxypeptidase</keyword>
<evidence type="ECO:0000259" key="15">
    <source>
        <dbReference type="Pfam" id="PF03717"/>
    </source>
</evidence>
<evidence type="ECO:0000256" key="2">
    <source>
        <dbReference type="ARBA" id="ARBA00004236"/>
    </source>
</evidence>
<dbReference type="EC" id="3.4.16.4" evidence="16"/>
<dbReference type="Proteomes" id="UP000707206">
    <property type="component" value="Unassembled WGS sequence"/>
</dbReference>
<reference evidence="16" key="2">
    <citation type="submission" date="2020-03" db="EMBL/GenBank/DDBJ databases">
        <title>Flavobacteriaceae bacterium strain TP-CH-4, a member of the family Flavobacteriaceae isolated from a deep-sea seamount.</title>
        <authorList>
            <person name="Zhang D.-C."/>
        </authorList>
    </citation>
    <scope>NUCLEOTIDE SEQUENCE</scope>
    <source>
        <strain evidence="16">TP-CH-4</strain>
    </source>
</reference>
<keyword evidence="7" id="KW-0812">Transmembrane</keyword>
<evidence type="ECO:0000259" key="14">
    <source>
        <dbReference type="Pfam" id="PF00905"/>
    </source>
</evidence>
<keyword evidence="8 16" id="KW-0378">Hydrolase</keyword>